<feature type="transmembrane region" description="Helical" evidence="11">
    <location>
        <begin position="120"/>
        <end position="137"/>
    </location>
</feature>
<dbReference type="PANTHER" id="PTHR43702">
    <property type="entry name" value="L-FUCOSE-PROTON SYMPORTER"/>
    <property type="match status" value="1"/>
</dbReference>
<evidence type="ECO:0000256" key="11">
    <source>
        <dbReference type="SAM" id="Phobius"/>
    </source>
</evidence>
<dbReference type="GO" id="GO:0005354">
    <property type="term" value="F:galactose transmembrane transporter activity"/>
    <property type="evidence" value="ECO:0007669"/>
    <property type="project" value="InterPro"/>
</dbReference>
<sequence>MVAVVHAHLKHLSLTVLKIHMASTANNRFAIILLTSLFFLWGFVLHLNPILIPHLKKACQLSDVQSAFIDSASYLAYFLMAIPAGQFMKRFGYKGGIILGLLLFAIGAFLFFPAAETRSYAFFLGALFIIACGLAFLETAANPYISVLGDPKTATRRLNFAQSFNGLAATLAPLAGGMFILSGQSYTPEQEASMPPEQLNSYLQNEADSVQVPFIIIGLVVLLVAIFIWKTRLPDIAEDEDIHVEKSIFKEKNLIWGVLAQFFYVGAQVCVSSFFIRFSKSVAGIEEKQAAMFLSAALLGFMAGRFIGTFLMKYIAPAKLLAAYSIINMGLLALAVFTHGKVSVYALVGVEFFMSIMFPTIFSLSIHGLGAKTKEGSSLVIMAIAGGALFPVIMGKLSDATNIQTSYIVPAVCFIAVFYFALRNLKVRDIQLNVAH</sequence>
<evidence type="ECO:0000256" key="5">
    <source>
        <dbReference type="ARBA" id="ARBA00022475"/>
    </source>
</evidence>
<feature type="transmembrane region" description="Helical" evidence="11">
    <location>
        <begin position="29"/>
        <end position="52"/>
    </location>
</feature>
<dbReference type="InterPro" id="IPR011701">
    <property type="entry name" value="MFS"/>
</dbReference>
<dbReference type="GO" id="GO:0005886">
    <property type="term" value="C:plasma membrane"/>
    <property type="evidence" value="ECO:0007669"/>
    <property type="project" value="UniProtKB-SubCell"/>
</dbReference>
<comment type="subcellular location">
    <subcellularLocation>
        <location evidence="2">Cell inner membrane</location>
        <topology evidence="2">Multi-pass membrane protein</topology>
    </subcellularLocation>
</comment>
<dbReference type="EMBL" id="CADCVN010001583">
    <property type="protein sequence ID" value="CAA9537651.1"/>
    <property type="molecule type" value="Genomic_DNA"/>
</dbReference>
<dbReference type="Pfam" id="PF07690">
    <property type="entry name" value="MFS_1"/>
    <property type="match status" value="1"/>
</dbReference>
<dbReference type="InterPro" id="IPR020846">
    <property type="entry name" value="MFS_dom"/>
</dbReference>
<comment type="function">
    <text evidence="1">Intake of glucose and galactose.</text>
</comment>
<dbReference type="InterPro" id="IPR050375">
    <property type="entry name" value="MFS_TsgA-like"/>
</dbReference>
<name>A0A6J4U170_9BACT</name>
<dbReference type="InterPro" id="IPR005275">
    <property type="entry name" value="Lfuc_symporter_FucP"/>
</dbReference>
<dbReference type="AlphaFoldDB" id="A0A6J4U170"/>
<keyword evidence="9 11" id="KW-1133">Transmembrane helix</keyword>
<evidence type="ECO:0000256" key="9">
    <source>
        <dbReference type="ARBA" id="ARBA00022989"/>
    </source>
</evidence>
<evidence type="ECO:0000256" key="6">
    <source>
        <dbReference type="ARBA" id="ARBA00022519"/>
    </source>
</evidence>
<accession>A0A6J4U170</accession>
<feature type="transmembrane region" description="Helical" evidence="11">
    <location>
        <begin position="290"/>
        <end position="308"/>
    </location>
</feature>
<keyword evidence="8 11" id="KW-0812">Transmembrane</keyword>
<dbReference type="InterPro" id="IPR005964">
    <property type="entry name" value="Glc/Gal_transptr_bac"/>
</dbReference>
<feature type="transmembrane region" description="Helical" evidence="11">
    <location>
        <begin position="254"/>
        <end position="278"/>
    </location>
</feature>
<dbReference type="InterPro" id="IPR036259">
    <property type="entry name" value="MFS_trans_sf"/>
</dbReference>
<evidence type="ECO:0000256" key="7">
    <source>
        <dbReference type="ARBA" id="ARBA00022597"/>
    </source>
</evidence>
<evidence type="ECO:0000313" key="13">
    <source>
        <dbReference type="EMBL" id="CAA9537651.1"/>
    </source>
</evidence>
<dbReference type="NCBIfam" id="TIGR01272">
    <property type="entry name" value="gluP"/>
    <property type="match status" value="1"/>
</dbReference>
<dbReference type="Gene3D" id="1.20.1250.20">
    <property type="entry name" value="MFS general substrate transporter like domains"/>
    <property type="match status" value="2"/>
</dbReference>
<dbReference type="SUPFAM" id="SSF103473">
    <property type="entry name" value="MFS general substrate transporter"/>
    <property type="match status" value="1"/>
</dbReference>
<dbReference type="GO" id="GO:0055056">
    <property type="term" value="F:D-glucose transmembrane transporter activity"/>
    <property type="evidence" value="ECO:0007669"/>
    <property type="project" value="InterPro"/>
</dbReference>
<dbReference type="CDD" id="cd17394">
    <property type="entry name" value="MFS_FucP_like"/>
    <property type="match status" value="1"/>
</dbReference>
<dbReference type="GO" id="GO:0015535">
    <property type="term" value="F:fucose:proton symporter activity"/>
    <property type="evidence" value="ECO:0007669"/>
    <property type="project" value="InterPro"/>
</dbReference>
<keyword evidence="10 11" id="KW-0472">Membrane</keyword>
<protein>
    <submittedName>
        <fullName evidence="13">Fucose permease</fullName>
    </submittedName>
</protein>
<evidence type="ECO:0000256" key="10">
    <source>
        <dbReference type="ARBA" id="ARBA00023136"/>
    </source>
</evidence>
<dbReference type="NCBIfam" id="TIGR00885">
    <property type="entry name" value="fucP"/>
    <property type="match status" value="1"/>
</dbReference>
<evidence type="ECO:0000259" key="12">
    <source>
        <dbReference type="PROSITE" id="PS50850"/>
    </source>
</evidence>
<feature type="transmembrane region" description="Helical" evidence="11">
    <location>
        <begin position="378"/>
        <end position="397"/>
    </location>
</feature>
<keyword evidence="5" id="KW-1003">Cell membrane</keyword>
<evidence type="ECO:0000256" key="8">
    <source>
        <dbReference type="ARBA" id="ARBA00022692"/>
    </source>
</evidence>
<feature type="transmembrane region" description="Helical" evidence="11">
    <location>
        <begin position="96"/>
        <end position="114"/>
    </location>
</feature>
<feature type="transmembrane region" description="Helical" evidence="11">
    <location>
        <begin position="403"/>
        <end position="422"/>
    </location>
</feature>
<evidence type="ECO:0000256" key="3">
    <source>
        <dbReference type="ARBA" id="ARBA00009120"/>
    </source>
</evidence>
<feature type="transmembrane region" description="Helical" evidence="11">
    <location>
        <begin position="320"/>
        <end position="338"/>
    </location>
</feature>
<feature type="transmembrane region" description="Helical" evidence="11">
    <location>
        <begin position="344"/>
        <end position="366"/>
    </location>
</feature>
<evidence type="ECO:0000256" key="2">
    <source>
        <dbReference type="ARBA" id="ARBA00004429"/>
    </source>
</evidence>
<keyword evidence="7" id="KW-0762">Sugar transport</keyword>
<feature type="transmembrane region" description="Helical" evidence="11">
    <location>
        <begin position="64"/>
        <end position="84"/>
    </location>
</feature>
<feature type="domain" description="Major facilitator superfamily (MFS) profile" evidence="12">
    <location>
        <begin position="30"/>
        <end position="428"/>
    </location>
</feature>
<evidence type="ECO:0000256" key="1">
    <source>
        <dbReference type="ARBA" id="ARBA00003321"/>
    </source>
</evidence>
<reference evidence="13" key="1">
    <citation type="submission" date="2020-02" db="EMBL/GenBank/DDBJ databases">
        <authorList>
            <person name="Meier V. D."/>
        </authorList>
    </citation>
    <scope>NUCLEOTIDE SEQUENCE</scope>
    <source>
        <strain evidence="13">AVDCRST_MAG96</strain>
    </source>
</reference>
<feature type="transmembrane region" description="Helical" evidence="11">
    <location>
        <begin position="210"/>
        <end position="229"/>
    </location>
</feature>
<feature type="transmembrane region" description="Helical" evidence="11">
    <location>
        <begin position="158"/>
        <end position="181"/>
    </location>
</feature>
<organism evidence="13">
    <name type="scientific">uncultured Segetibacter sp</name>
    <dbReference type="NCBI Taxonomy" id="481133"/>
    <lineage>
        <taxon>Bacteria</taxon>
        <taxon>Pseudomonadati</taxon>
        <taxon>Bacteroidota</taxon>
        <taxon>Chitinophagia</taxon>
        <taxon>Chitinophagales</taxon>
        <taxon>Chitinophagaceae</taxon>
        <taxon>Segetibacter</taxon>
        <taxon>environmental samples</taxon>
    </lineage>
</organism>
<keyword evidence="6" id="KW-0997">Cell inner membrane</keyword>
<keyword evidence="4" id="KW-0813">Transport</keyword>
<comment type="similarity">
    <text evidence="3">Belongs to the major facilitator superfamily. FHS transporter (TC 2.A.1.7) family.</text>
</comment>
<proteinExistence type="inferred from homology"/>
<dbReference type="PROSITE" id="PS50850">
    <property type="entry name" value="MFS"/>
    <property type="match status" value="1"/>
</dbReference>
<dbReference type="PANTHER" id="PTHR43702:SF3">
    <property type="entry name" value="PROTEIN TSGA"/>
    <property type="match status" value="1"/>
</dbReference>
<dbReference type="GO" id="GO:1904659">
    <property type="term" value="P:D-glucose transmembrane transport"/>
    <property type="evidence" value="ECO:0007669"/>
    <property type="project" value="InterPro"/>
</dbReference>
<evidence type="ECO:0000256" key="4">
    <source>
        <dbReference type="ARBA" id="ARBA00022448"/>
    </source>
</evidence>
<gene>
    <name evidence="13" type="ORF">AVDCRST_MAG96-4043</name>
</gene>